<dbReference type="EMBL" id="VSRR010000087">
    <property type="protein sequence ID" value="MPC09817.1"/>
    <property type="molecule type" value="Genomic_DNA"/>
</dbReference>
<comment type="caution">
    <text evidence="1">The sequence shown here is derived from an EMBL/GenBank/DDBJ whole genome shotgun (WGS) entry which is preliminary data.</text>
</comment>
<gene>
    <name evidence="1" type="ORF">E2C01_002435</name>
</gene>
<organism evidence="1 2">
    <name type="scientific">Portunus trituberculatus</name>
    <name type="common">Swimming crab</name>
    <name type="synonym">Neptunus trituberculatus</name>
    <dbReference type="NCBI Taxonomy" id="210409"/>
    <lineage>
        <taxon>Eukaryota</taxon>
        <taxon>Metazoa</taxon>
        <taxon>Ecdysozoa</taxon>
        <taxon>Arthropoda</taxon>
        <taxon>Crustacea</taxon>
        <taxon>Multicrustacea</taxon>
        <taxon>Malacostraca</taxon>
        <taxon>Eumalacostraca</taxon>
        <taxon>Eucarida</taxon>
        <taxon>Decapoda</taxon>
        <taxon>Pleocyemata</taxon>
        <taxon>Brachyura</taxon>
        <taxon>Eubrachyura</taxon>
        <taxon>Portunoidea</taxon>
        <taxon>Portunidae</taxon>
        <taxon>Portuninae</taxon>
        <taxon>Portunus</taxon>
    </lineage>
</organism>
<dbReference type="AlphaFoldDB" id="A0A5B7CJN8"/>
<name>A0A5B7CJN8_PORTR</name>
<sequence>MCLSIELSTEKEEEEEKKHRERWQGLTIMRGGLSPRGRYYRHRRRYLRAQSPHTSIYSAPPALHHWHRNRFLSVQRE</sequence>
<reference evidence="1 2" key="1">
    <citation type="submission" date="2019-05" db="EMBL/GenBank/DDBJ databases">
        <title>Another draft genome of Portunus trituberculatus and its Hox gene families provides insights of decapod evolution.</title>
        <authorList>
            <person name="Jeong J.-H."/>
            <person name="Song I."/>
            <person name="Kim S."/>
            <person name="Choi T."/>
            <person name="Kim D."/>
            <person name="Ryu S."/>
            <person name="Kim W."/>
        </authorList>
    </citation>
    <scope>NUCLEOTIDE SEQUENCE [LARGE SCALE GENOMIC DNA]</scope>
    <source>
        <tissue evidence="1">Muscle</tissue>
    </source>
</reference>
<keyword evidence="2" id="KW-1185">Reference proteome</keyword>
<proteinExistence type="predicted"/>
<protein>
    <submittedName>
        <fullName evidence="1">Uncharacterized protein</fullName>
    </submittedName>
</protein>
<evidence type="ECO:0000313" key="2">
    <source>
        <dbReference type="Proteomes" id="UP000324222"/>
    </source>
</evidence>
<evidence type="ECO:0000313" key="1">
    <source>
        <dbReference type="EMBL" id="MPC09817.1"/>
    </source>
</evidence>
<dbReference type="Proteomes" id="UP000324222">
    <property type="component" value="Unassembled WGS sequence"/>
</dbReference>
<accession>A0A5B7CJN8</accession>